<feature type="transmembrane region" description="Helical" evidence="5">
    <location>
        <begin position="40"/>
        <end position="62"/>
    </location>
</feature>
<feature type="transmembrane region" description="Helical" evidence="5">
    <location>
        <begin position="123"/>
        <end position="148"/>
    </location>
</feature>
<evidence type="ECO:0000313" key="6">
    <source>
        <dbReference type="EMBL" id="KAK9915091.1"/>
    </source>
</evidence>
<evidence type="ECO:0000256" key="3">
    <source>
        <dbReference type="ARBA" id="ARBA00022989"/>
    </source>
</evidence>
<feature type="transmembrane region" description="Helical" evidence="5">
    <location>
        <begin position="215"/>
        <end position="242"/>
    </location>
</feature>
<gene>
    <name evidence="6" type="ORF">WJX75_004626</name>
</gene>
<feature type="transmembrane region" description="Helical" evidence="5">
    <location>
        <begin position="337"/>
        <end position="363"/>
    </location>
</feature>
<dbReference type="InterPro" id="IPR006876">
    <property type="entry name" value="LMBR1-like_membr_prot"/>
</dbReference>
<evidence type="ECO:0000256" key="4">
    <source>
        <dbReference type="ARBA" id="ARBA00023136"/>
    </source>
</evidence>
<dbReference type="PANTHER" id="PTHR31652:SF0">
    <property type="entry name" value="LIMR FAMILY PROTEIN DDB_G0283707-RELATED"/>
    <property type="match status" value="1"/>
</dbReference>
<proteinExistence type="predicted"/>
<feature type="transmembrane region" description="Helical" evidence="5">
    <location>
        <begin position="478"/>
        <end position="502"/>
    </location>
</feature>
<comment type="subcellular location">
    <subcellularLocation>
        <location evidence="1">Membrane</location>
        <topology evidence="1">Multi-pass membrane protein</topology>
    </subcellularLocation>
</comment>
<feature type="transmembrane region" description="Helical" evidence="5">
    <location>
        <begin position="383"/>
        <end position="416"/>
    </location>
</feature>
<sequence>MAGFAWFLIVVTVVVAALAVLTALYLLVHYMHPEDKNQAWFPKIVVIMGITLAIWTVLLFPLDAANRKACSPDVPVSYCTLTLPTRQLWLACFIANAVLTFVVIPFAMFYYEADSESTTGQRWMHALLWEAATVVTFGLILGICYALVGYVEYPVAPLSSGLSPVLALTNNGTLVDTCAVPGTGPGNALYAGRLCDAINGGTGTQIWKLRCSFPVYIIAMSATAGWLLFMVFAGVGFVAFPLDLIRDFIGRPKATITHSEYIKRAKALGARAKAVKEVVDTLKREEREGGKRRKWRGAFRRIQQQLLDLEADSKALELVFPQAEDPGYAWALTVLGFYLRALGGLVSAVLSVTWLVHVVLYMFVYPPISPFLNSLFITLDGVFPLFGTVAFALVCFYLIAITIKGCTKVGLLLLFFTVRAMRVGATLMNDMLFNTALVLLATNAAIQFCAQAFALYANETAIHEIWGDEILHLVGIKYLYQLNVFVYCMFFFVGATILVLMIRGPAMWKRVSQEERYAAAYAG</sequence>
<dbReference type="Proteomes" id="UP001491310">
    <property type="component" value="Unassembled WGS sequence"/>
</dbReference>
<keyword evidence="7" id="KW-1185">Reference proteome</keyword>
<name>A0ABR2YTW1_9CHLO</name>
<dbReference type="Pfam" id="PF04791">
    <property type="entry name" value="LMBR1"/>
    <property type="match status" value="2"/>
</dbReference>
<dbReference type="PANTHER" id="PTHR31652">
    <property type="entry name" value="LIMR FAMILY PROTEIN DDB_G0283707-RELATED"/>
    <property type="match status" value="1"/>
</dbReference>
<evidence type="ECO:0000256" key="5">
    <source>
        <dbReference type="SAM" id="Phobius"/>
    </source>
</evidence>
<evidence type="ECO:0000313" key="7">
    <source>
        <dbReference type="Proteomes" id="UP001491310"/>
    </source>
</evidence>
<accession>A0ABR2YTW1</accession>
<evidence type="ECO:0000256" key="1">
    <source>
        <dbReference type="ARBA" id="ARBA00004141"/>
    </source>
</evidence>
<comment type="caution">
    <text evidence="6">The sequence shown here is derived from an EMBL/GenBank/DDBJ whole genome shotgun (WGS) entry which is preliminary data.</text>
</comment>
<keyword evidence="4 5" id="KW-0472">Membrane</keyword>
<organism evidence="6 7">
    <name type="scientific">Coccomyxa subellipsoidea</name>
    <dbReference type="NCBI Taxonomy" id="248742"/>
    <lineage>
        <taxon>Eukaryota</taxon>
        <taxon>Viridiplantae</taxon>
        <taxon>Chlorophyta</taxon>
        <taxon>core chlorophytes</taxon>
        <taxon>Trebouxiophyceae</taxon>
        <taxon>Trebouxiophyceae incertae sedis</taxon>
        <taxon>Coccomyxaceae</taxon>
        <taxon>Coccomyxa</taxon>
    </lineage>
</organism>
<keyword evidence="3 5" id="KW-1133">Transmembrane helix</keyword>
<protein>
    <recommendedName>
        <fullName evidence="8">LMBR1-like membrane protein</fullName>
    </recommendedName>
</protein>
<feature type="transmembrane region" description="Helical" evidence="5">
    <location>
        <begin position="6"/>
        <end position="28"/>
    </location>
</feature>
<evidence type="ECO:0000256" key="2">
    <source>
        <dbReference type="ARBA" id="ARBA00022692"/>
    </source>
</evidence>
<dbReference type="EMBL" id="JALJOT010000005">
    <property type="protein sequence ID" value="KAK9915091.1"/>
    <property type="molecule type" value="Genomic_DNA"/>
</dbReference>
<feature type="transmembrane region" description="Helical" evidence="5">
    <location>
        <begin position="437"/>
        <end position="458"/>
    </location>
</feature>
<reference evidence="6 7" key="1">
    <citation type="journal article" date="2024" name="Nat. Commun.">
        <title>Phylogenomics reveals the evolutionary origins of lichenization in chlorophyte algae.</title>
        <authorList>
            <person name="Puginier C."/>
            <person name="Libourel C."/>
            <person name="Otte J."/>
            <person name="Skaloud P."/>
            <person name="Haon M."/>
            <person name="Grisel S."/>
            <person name="Petersen M."/>
            <person name="Berrin J.G."/>
            <person name="Delaux P.M."/>
            <person name="Dal Grande F."/>
            <person name="Keller J."/>
        </authorList>
    </citation>
    <scope>NUCLEOTIDE SEQUENCE [LARGE SCALE GENOMIC DNA]</scope>
    <source>
        <strain evidence="6 7">SAG 216-7</strain>
    </source>
</reference>
<feature type="transmembrane region" description="Helical" evidence="5">
    <location>
        <begin position="88"/>
        <end position="111"/>
    </location>
</feature>
<keyword evidence="2 5" id="KW-0812">Transmembrane</keyword>
<evidence type="ECO:0008006" key="8">
    <source>
        <dbReference type="Google" id="ProtNLM"/>
    </source>
</evidence>